<dbReference type="eggNOG" id="COG2318">
    <property type="taxonomic scope" value="Bacteria"/>
</dbReference>
<sequence length="156" mass="18309">MNPYCAGCLHQIEVALQKTLDIMQFLKDEDLSFRPTPGKMSIQELLAHIATICKTDYYISLGYSEKEMTDIYEEIQLASLEKMKTEMKTSFAMLKQAYEHYTDEELQQSVTSYWGVSYTRFEWLVEITAHIYHHRGQLHTVLTHCYGKDYNLALFE</sequence>
<dbReference type="Gene3D" id="1.20.120.450">
    <property type="entry name" value="dinb family like domain"/>
    <property type="match status" value="1"/>
</dbReference>
<dbReference type="Pfam" id="PF12867">
    <property type="entry name" value="DinB_2"/>
    <property type="match status" value="1"/>
</dbReference>
<dbReference type="Proteomes" id="UP000030437">
    <property type="component" value="Unassembled WGS sequence"/>
</dbReference>
<proteinExistence type="predicted"/>
<dbReference type="AlphaFoldDB" id="A0A0A3IR72"/>
<dbReference type="EMBL" id="JPVP01000054">
    <property type="protein sequence ID" value="KGR85353.1"/>
    <property type="molecule type" value="Genomic_DNA"/>
</dbReference>
<organism evidence="2 3">
    <name type="scientific">Lysinibacillus odysseyi 34hs-1 = NBRC 100172</name>
    <dbReference type="NCBI Taxonomy" id="1220589"/>
    <lineage>
        <taxon>Bacteria</taxon>
        <taxon>Bacillati</taxon>
        <taxon>Bacillota</taxon>
        <taxon>Bacilli</taxon>
        <taxon>Bacillales</taxon>
        <taxon>Bacillaceae</taxon>
        <taxon>Lysinibacillus</taxon>
    </lineage>
</organism>
<protein>
    <submittedName>
        <fullName evidence="2">Damage-inducible protein DinB</fullName>
    </submittedName>
</protein>
<accession>A0A0A3IR72</accession>
<dbReference type="SUPFAM" id="SSF109854">
    <property type="entry name" value="DinB/YfiT-like putative metalloenzymes"/>
    <property type="match status" value="1"/>
</dbReference>
<evidence type="ECO:0000313" key="2">
    <source>
        <dbReference type="EMBL" id="KGR85353.1"/>
    </source>
</evidence>
<dbReference type="InterPro" id="IPR024775">
    <property type="entry name" value="DinB-like"/>
</dbReference>
<feature type="domain" description="DinB-like" evidence="1">
    <location>
        <begin position="11"/>
        <end position="138"/>
    </location>
</feature>
<dbReference type="RefSeq" id="WP_036153664.1">
    <property type="nucleotide sequence ID" value="NZ_AVCX01000007.1"/>
</dbReference>
<dbReference type="OrthoDB" id="2427314at2"/>
<dbReference type="InterPro" id="IPR034660">
    <property type="entry name" value="DinB/YfiT-like"/>
</dbReference>
<evidence type="ECO:0000259" key="1">
    <source>
        <dbReference type="Pfam" id="PF12867"/>
    </source>
</evidence>
<keyword evidence="3" id="KW-1185">Reference proteome</keyword>
<name>A0A0A3IR72_9BACI</name>
<evidence type="ECO:0000313" key="3">
    <source>
        <dbReference type="Proteomes" id="UP000030437"/>
    </source>
</evidence>
<gene>
    <name evidence="2" type="ORF">CD32_08935</name>
</gene>
<reference evidence="2 3" key="1">
    <citation type="submission" date="2014-02" db="EMBL/GenBank/DDBJ databases">
        <title>Draft genome sequence of Lysinibacillus odysseyi NBRC 100172.</title>
        <authorList>
            <person name="Zhang F."/>
            <person name="Wang G."/>
            <person name="Zhang L."/>
        </authorList>
    </citation>
    <scope>NUCLEOTIDE SEQUENCE [LARGE SCALE GENOMIC DNA]</scope>
    <source>
        <strain evidence="2 3">NBRC 100172</strain>
    </source>
</reference>
<comment type="caution">
    <text evidence="2">The sequence shown here is derived from an EMBL/GenBank/DDBJ whole genome shotgun (WGS) entry which is preliminary data.</text>
</comment>